<evidence type="ECO:0000256" key="1">
    <source>
        <dbReference type="SAM" id="MobiDB-lite"/>
    </source>
</evidence>
<organism evidence="2 3">
    <name type="scientific">Falsiporphyromonas endometrii</name>
    <dbReference type="NCBI Taxonomy" id="1387297"/>
    <lineage>
        <taxon>Bacteria</taxon>
        <taxon>Pseudomonadati</taxon>
        <taxon>Bacteroidota</taxon>
        <taxon>Bacteroidia</taxon>
        <taxon>Bacteroidales</taxon>
        <taxon>Porphyromonadaceae</taxon>
        <taxon>Falsiporphyromonas</taxon>
    </lineage>
</organism>
<name>A0ABV9K713_9PORP</name>
<keyword evidence="3" id="KW-1185">Reference proteome</keyword>
<feature type="region of interest" description="Disordered" evidence="1">
    <location>
        <begin position="1"/>
        <end position="23"/>
    </location>
</feature>
<sequence length="58" mass="6363">MFEVKTTASSHQYMGTKAQADGTNISLPEEKATNFARNVSECLFSQYPLFSVAVSEAE</sequence>
<dbReference type="EMBL" id="JBHSGO010000162">
    <property type="protein sequence ID" value="MFC4665980.1"/>
    <property type="molecule type" value="Genomic_DNA"/>
</dbReference>
<accession>A0ABV9K713</accession>
<evidence type="ECO:0000313" key="3">
    <source>
        <dbReference type="Proteomes" id="UP001596020"/>
    </source>
</evidence>
<feature type="compositionally biased region" description="Polar residues" evidence="1">
    <location>
        <begin position="1"/>
        <end position="13"/>
    </location>
</feature>
<proteinExistence type="predicted"/>
<gene>
    <name evidence="2" type="ORF">ACFO3G_05125</name>
</gene>
<dbReference type="Proteomes" id="UP001596020">
    <property type="component" value="Unassembled WGS sequence"/>
</dbReference>
<comment type="caution">
    <text evidence="2">The sequence shown here is derived from an EMBL/GenBank/DDBJ whole genome shotgun (WGS) entry which is preliminary data.</text>
</comment>
<reference evidence="3" key="1">
    <citation type="journal article" date="2019" name="Int. J. Syst. Evol. Microbiol.">
        <title>The Global Catalogue of Microorganisms (GCM) 10K type strain sequencing project: providing services to taxonomists for standard genome sequencing and annotation.</title>
        <authorList>
            <consortium name="The Broad Institute Genomics Platform"/>
            <consortium name="The Broad Institute Genome Sequencing Center for Infectious Disease"/>
            <person name="Wu L."/>
            <person name="Ma J."/>
        </authorList>
    </citation>
    <scope>NUCLEOTIDE SEQUENCE [LARGE SCALE GENOMIC DNA]</scope>
    <source>
        <strain evidence="3">CGMCC 4.7357</strain>
    </source>
</reference>
<evidence type="ECO:0000313" key="2">
    <source>
        <dbReference type="EMBL" id="MFC4665980.1"/>
    </source>
</evidence>
<protein>
    <submittedName>
        <fullName evidence="2">Uncharacterized protein</fullName>
    </submittedName>
</protein>